<dbReference type="STRING" id="1081104.A0A168B951"/>
<feature type="region of interest" description="Disordered" evidence="2">
    <location>
        <begin position="362"/>
        <end position="403"/>
    </location>
</feature>
<dbReference type="GO" id="GO:0003677">
    <property type="term" value="F:DNA binding"/>
    <property type="evidence" value="ECO:0007669"/>
    <property type="project" value="UniProtKB-KW"/>
</dbReference>
<organism evidence="4 5">
    <name type="scientific">Cordyceps fumosorosea (strain ARSEF 2679)</name>
    <name type="common">Isaria fumosorosea</name>
    <dbReference type="NCBI Taxonomy" id="1081104"/>
    <lineage>
        <taxon>Eukaryota</taxon>
        <taxon>Fungi</taxon>
        <taxon>Dikarya</taxon>
        <taxon>Ascomycota</taxon>
        <taxon>Pezizomycotina</taxon>
        <taxon>Sordariomycetes</taxon>
        <taxon>Hypocreomycetidae</taxon>
        <taxon>Hypocreales</taxon>
        <taxon>Cordycipitaceae</taxon>
        <taxon>Cordyceps</taxon>
    </lineage>
</organism>
<evidence type="ECO:0000256" key="1">
    <source>
        <dbReference type="ARBA" id="ARBA00023242"/>
    </source>
</evidence>
<keyword evidence="5" id="KW-1185">Reference proteome</keyword>
<dbReference type="InterPro" id="IPR001138">
    <property type="entry name" value="Zn2Cys6_DnaBD"/>
</dbReference>
<name>A0A168B951_CORFA</name>
<feature type="region of interest" description="Disordered" evidence="2">
    <location>
        <begin position="440"/>
        <end position="462"/>
    </location>
</feature>
<dbReference type="GO" id="GO:0008270">
    <property type="term" value="F:zinc ion binding"/>
    <property type="evidence" value="ECO:0007669"/>
    <property type="project" value="InterPro"/>
</dbReference>
<feature type="domain" description="Zn(2)-C6 fungal-type" evidence="3">
    <location>
        <begin position="67"/>
        <end position="100"/>
    </location>
</feature>
<dbReference type="EMBL" id="AZHB01000005">
    <property type="protein sequence ID" value="OAA69791.1"/>
    <property type="molecule type" value="Genomic_DNA"/>
</dbReference>
<evidence type="ECO:0000256" key="2">
    <source>
        <dbReference type="SAM" id="MobiDB-lite"/>
    </source>
</evidence>
<dbReference type="PROSITE" id="PS00463">
    <property type="entry name" value="ZN2_CY6_FUNGAL_1"/>
    <property type="match status" value="1"/>
</dbReference>
<evidence type="ECO:0000313" key="4">
    <source>
        <dbReference type="EMBL" id="OAA69791.1"/>
    </source>
</evidence>
<protein>
    <submittedName>
        <fullName evidence="4">Zn(2)-C6 fungal-type DNA-binding domain protein</fullName>
    </submittedName>
</protein>
<feature type="compositionally biased region" description="Low complexity" evidence="2">
    <location>
        <begin position="365"/>
        <end position="399"/>
    </location>
</feature>
<dbReference type="Gene3D" id="4.10.240.10">
    <property type="entry name" value="Zn(2)-C6 fungal-type DNA-binding domain"/>
    <property type="match status" value="1"/>
</dbReference>
<accession>A0A168B951</accession>
<dbReference type="GO" id="GO:0000981">
    <property type="term" value="F:DNA-binding transcription factor activity, RNA polymerase II-specific"/>
    <property type="evidence" value="ECO:0007669"/>
    <property type="project" value="InterPro"/>
</dbReference>
<proteinExistence type="predicted"/>
<feature type="compositionally biased region" description="Low complexity" evidence="2">
    <location>
        <begin position="14"/>
        <end position="35"/>
    </location>
</feature>
<feature type="compositionally biased region" description="Polar residues" evidence="2">
    <location>
        <begin position="523"/>
        <end position="536"/>
    </location>
</feature>
<dbReference type="CDD" id="cd00067">
    <property type="entry name" value="GAL4"/>
    <property type="match status" value="1"/>
</dbReference>
<dbReference type="InterPro" id="IPR036864">
    <property type="entry name" value="Zn2-C6_fun-type_DNA-bd_sf"/>
</dbReference>
<feature type="region of interest" description="Disordered" evidence="2">
    <location>
        <begin position="101"/>
        <end position="154"/>
    </location>
</feature>
<feature type="region of interest" description="Disordered" evidence="2">
    <location>
        <begin position="518"/>
        <end position="545"/>
    </location>
</feature>
<sequence length="597" mass="63133">MYARAPPLSSATEAQLAAQQQHGAAAIPTAASEEAVSAPPPPPPNHQWRQPPPPPEMPVQSPWRRSACDRCRAQKLRCLRSKEDDTSIPCTRCLRVRHPCFTSSAKPPGRSSGRLPPASELTAAASRSAGNKRAARQRASERVSPVAPGQQSPMSMEWPLLYQEGDQSEEAAVFEEGVMNMISFDENQPIDFFRYLASMPPCISASPPYGFDLVREGLDHEHEDAMDLVQEDQIPMASLAPAPPIQHCRGVLLARLLESLSTQLVQLNSESWDLGVLSVTSSTVDSGEVDVAAAEALARDVPVFNPLLSILVSTSKFLDICKLFVAPEASGGAGEASAATSAAAEVVTQAVPRARLFSTHEIGDSRPSFSSPSSLSGSTRVASSSSSSPPKGTESCSSSPRMPTGQVAITASQLLTLVSCYLQVVTIYNDIFSHLLAQLAQPQPPPPSSSSTQHQVSAVPVPSGANANASTFGGTLMTPSLVLAGFSVPLSSSLRMRLLVEVVEHQFEQIEHTLGLPGPYRVSTASHPGPQSQQRKNGTDGGGGLLARREAPTLLDAVIGLSSKVDDADSNDCGGIGVVASLRENLRKAQRVRRGGG</sequence>
<evidence type="ECO:0000313" key="5">
    <source>
        <dbReference type="Proteomes" id="UP000076744"/>
    </source>
</evidence>
<dbReference type="OrthoDB" id="4222821at2759"/>
<reference evidence="4 5" key="1">
    <citation type="journal article" date="2016" name="Genome Biol. Evol.">
        <title>Divergent and convergent evolution of fungal pathogenicity.</title>
        <authorList>
            <person name="Shang Y."/>
            <person name="Xiao G."/>
            <person name="Zheng P."/>
            <person name="Cen K."/>
            <person name="Zhan S."/>
            <person name="Wang C."/>
        </authorList>
    </citation>
    <scope>NUCLEOTIDE SEQUENCE [LARGE SCALE GENOMIC DNA]</scope>
    <source>
        <strain evidence="4 5">ARSEF 2679</strain>
    </source>
</reference>
<comment type="caution">
    <text evidence="4">The sequence shown here is derived from an EMBL/GenBank/DDBJ whole genome shotgun (WGS) entry which is preliminary data.</text>
</comment>
<dbReference type="SUPFAM" id="SSF57701">
    <property type="entry name" value="Zn2/Cys6 DNA-binding domain"/>
    <property type="match status" value="1"/>
</dbReference>
<feature type="compositionally biased region" description="Pro residues" evidence="2">
    <location>
        <begin position="38"/>
        <end position="57"/>
    </location>
</feature>
<keyword evidence="1" id="KW-0539">Nucleus</keyword>
<dbReference type="GeneID" id="30019353"/>
<keyword evidence="4" id="KW-0238">DNA-binding</keyword>
<gene>
    <name evidence="4" type="ORF">ISF_03061</name>
</gene>
<evidence type="ECO:0000259" key="3">
    <source>
        <dbReference type="PROSITE" id="PS50048"/>
    </source>
</evidence>
<dbReference type="AlphaFoldDB" id="A0A168B951"/>
<dbReference type="PROSITE" id="PS50048">
    <property type="entry name" value="ZN2_CY6_FUNGAL_2"/>
    <property type="match status" value="1"/>
</dbReference>
<feature type="region of interest" description="Disordered" evidence="2">
    <location>
        <begin position="1"/>
        <end position="62"/>
    </location>
</feature>
<dbReference type="Proteomes" id="UP000076744">
    <property type="component" value="Unassembled WGS sequence"/>
</dbReference>
<dbReference type="RefSeq" id="XP_018706395.1">
    <property type="nucleotide sequence ID" value="XM_018846667.1"/>
</dbReference>